<proteinExistence type="predicted"/>
<name>A0A1M7LQB1_9RHOB</name>
<keyword evidence="3" id="KW-1185">Reference proteome</keyword>
<dbReference type="AlphaFoldDB" id="A0A1M7LQB1"/>
<dbReference type="Pfam" id="PF08239">
    <property type="entry name" value="SH3_3"/>
    <property type="match status" value="1"/>
</dbReference>
<reference evidence="2 3" key="1">
    <citation type="submission" date="2016-11" db="EMBL/GenBank/DDBJ databases">
        <authorList>
            <person name="Varghese N."/>
            <person name="Submissions S."/>
        </authorList>
    </citation>
    <scope>NUCLEOTIDE SEQUENCE [LARGE SCALE GENOMIC DNA]</scope>
    <source>
        <strain evidence="2 3">DSM 28249</strain>
    </source>
</reference>
<evidence type="ECO:0000259" key="1">
    <source>
        <dbReference type="PROSITE" id="PS51781"/>
    </source>
</evidence>
<gene>
    <name evidence="2" type="ORF">SAMN05443432_1208</name>
</gene>
<dbReference type="Proteomes" id="UP000322545">
    <property type="component" value="Unassembled WGS sequence"/>
</dbReference>
<protein>
    <submittedName>
        <fullName evidence="2">SH3 domain-containing protein</fullName>
    </submittedName>
</protein>
<evidence type="ECO:0000313" key="2">
    <source>
        <dbReference type="EMBL" id="SHM80381.1"/>
    </source>
</evidence>
<dbReference type="Gene3D" id="2.30.30.40">
    <property type="entry name" value="SH3 Domains"/>
    <property type="match status" value="1"/>
</dbReference>
<dbReference type="InterPro" id="IPR003646">
    <property type="entry name" value="SH3-like_bac-type"/>
</dbReference>
<sequence>MWRFILVTFAFLGWSFYELSGGADYTPRTNSIQARALLDDVRPVARPVRAHVTQVAGTGGVAPAVEPVAQDTAARKAAPGTEPGLEPGPQSLVTLASANGDTLAAPAIGLPVITAQPAETVVTAAVAQTEIAGLTLRGLSDPIRLDTAPTDRPDDIRAISGTAVNMRAGPGTQYDRIARLTRGQEVAVLQDPGNGWLKLRVVETGRVGWMADSLVTASAN</sequence>
<dbReference type="EMBL" id="FRCB01000020">
    <property type="protein sequence ID" value="SHM80381.1"/>
    <property type="molecule type" value="Genomic_DNA"/>
</dbReference>
<accession>A0A1M7LQB1</accession>
<evidence type="ECO:0000313" key="3">
    <source>
        <dbReference type="Proteomes" id="UP000322545"/>
    </source>
</evidence>
<feature type="domain" description="SH3b" evidence="1">
    <location>
        <begin position="154"/>
        <end position="219"/>
    </location>
</feature>
<dbReference type="SMART" id="SM00287">
    <property type="entry name" value="SH3b"/>
    <property type="match status" value="1"/>
</dbReference>
<dbReference type="PROSITE" id="PS51781">
    <property type="entry name" value="SH3B"/>
    <property type="match status" value="1"/>
</dbReference>
<organism evidence="2 3">
    <name type="scientific">Roseovarius litoreus</name>
    <dbReference type="NCBI Taxonomy" id="1155722"/>
    <lineage>
        <taxon>Bacteria</taxon>
        <taxon>Pseudomonadati</taxon>
        <taxon>Pseudomonadota</taxon>
        <taxon>Alphaproteobacteria</taxon>
        <taxon>Rhodobacterales</taxon>
        <taxon>Roseobacteraceae</taxon>
        <taxon>Roseovarius</taxon>
    </lineage>
</organism>